<protein>
    <submittedName>
        <fullName evidence="1">Uncharacterized protein</fullName>
    </submittedName>
</protein>
<evidence type="ECO:0000313" key="2">
    <source>
        <dbReference type="Proteomes" id="UP000185990"/>
    </source>
</evidence>
<sequence>METILGADIEAIRKLIYAIGNNEGKWSFFISSLLKGVEVTDEAKAQFHTVWIELGGRIRNQVGDDRALSEMLSVLLPKYGGEKIRLYRGESSERYKAGRIGFCWTPRIDKAEMFGGGLNAYYGDGGMLLAFNADPASIISGPNEHSRYLNEHEHTVDPFSISDIEILKTYKRLYADR</sequence>
<organism evidence="1 2">
    <name type="scientific">Pseudomonas versuta</name>
    <dbReference type="NCBI Taxonomy" id="1788301"/>
    <lineage>
        <taxon>Bacteria</taxon>
        <taxon>Pseudomonadati</taxon>
        <taxon>Pseudomonadota</taxon>
        <taxon>Gammaproteobacteria</taxon>
        <taxon>Pseudomonadales</taxon>
        <taxon>Pseudomonadaceae</taxon>
        <taxon>Pseudomonas</taxon>
    </lineage>
</organism>
<gene>
    <name evidence="1" type="ORF">BOH74_03525</name>
</gene>
<dbReference type="RefSeq" id="WP_073508965.1">
    <property type="nucleotide sequence ID" value="NZ_MPJD01000004.1"/>
</dbReference>
<accession>A0A853ZWL7</accession>
<evidence type="ECO:0000313" key="1">
    <source>
        <dbReference type="EMBL" id="OKA28554.1"/>
    </source>
</evidence>
<name>A0A853ZWL7_9PSED</name>
<comment type="caution">
    <text evidence="1">The sequence shown here is derived from an EMBL/GenBank/DDBJ whole genome shotgun (WGS) entry which is preliminary data.</text>
</comment>
<dbReference type="Proteomes" id="UP000185990">
    <property type="component" value="Unassembled WGS sequence"/>
</dbReference>
<dbReference type="AlphaFoldDB" id="A0A853ZWL7"/>
<dbReference type="EMBL" id="MPJD01000004">
    <property type="protein sequence ID" value="OKA28554.1"/>
    <property type="molecule type" value="Genomic_DNA"/>
</dbReference>
<proteinExistence type="predicted"/>
<reference evidence="1 2" key="1">
    <citation type="submission" date="2016-11" db="EMBL/GenBank/DDBJ databases">
        <title>Draft genome of Pseudomonas versuta A4R1.12.</title>
        <authorList>
            <person name="See-Too W.-S."/>
        </authorList>
    </citation>
    <scope>NUCLEOTIDE SEQUENCE [LARGE SCALE GENOMIC DNA]</scope>
    <source>
        <strain evidence="1 2">A4R1.12</strain>
    </source>
</reference>